<feature type="non-terminal residue" evidence="2">
    <location>
        <position position="131"/>
    </location>
</feature>
<evidence type="ECO:0000313" key="2">
    <source>
        <dbReference type="EMBL" id="RFU71817.1"/>
    </source>
</evidence>
<reference evidence="2 3" key="1">
    <citation type="journal article" date="2018" name="PLoS Pathog.">
        <title>Evolution of structural diversity of trichothecenes, a family of toxins produced by plant pathogenic and entomopathogenic fungi.</title>
        <authorList>
            <person name="Proctor R.H."/>
            <person name="McCormick S.P."/>
            <person name="Kim H.S."/>
            <person name="Cardoza R.E."/>
            <person name="Stanley A.M."/>
            <person name="Lindo L."/>
            <person name="Kelly A."/>
            <person name="Brown D.W."/>
            <person name="Lee T."/>
            <person name="Vaughan M.M."/>
            <person name="Alexander N.J."/>
            <person name="Busman M."/>
            <person name="Gutierrez S."/>
        </authorList>
    </citation>
    <scope>NUCLEOTIDE SEQUENCE [LARGE SCALE GENOMIC DNA]</scope>
    <source>
        <strain evidence="2 3">IBT 40837</strain>
    </source>
</reference>
<keyword evidence="3" id="KW-1185">Reference proteome</keyword>
<evidence type="ECO:0000256" key="1">
    <source>
        <dbReference type="SAM" id="MobiDB-lite"/>
    </source>
</evidence>
<keyword evidence="2" id="KW-0808">Transferase</keyword>
<proteinExistence type="predicted"/>
<protein>
    <submittedName>
        <fullName evidence="2">Histone-lysine n-methyltransferase, h3 lysine-36 specific</fullName>
    </submittedName>
</protein>
<dbReference type="Proteomes" id="UP000266272">
    <property type="component" value="Unassembled WGS sequence"/>
</dbReference>
<dbReference type="EMBL" id="PXOA01001197">
    <property type="protein sequence ID" value="RFU71817.1"/>
    <property type="molecule type" value="Genomic_DNA"/>
</dbReference>
<feature type="region of interest" description="Disordered" evidence="1">
    <location>
        <begin position="1"/>
        <end position="93"/>
    </location>
</feature>
<dbReference type="AlphaFoldDB" id="A0A395N7P2"/>
<dbReference type="STRING" id="490622.A0A395N7P2"/>
<keyword evidence="2" id="KW-0489">Methyltransferase</keyword>
<comment type="caution">
    <text evidence="2">The sequence shown here is derived from an EMBL/GenBank/DDBJ whole genome shotgun (WGS) entry which is preliminary data.</text>
</comment>
<dbReference type="OrthoDB" id="10434217at2759"/>
<sequence length="131" mass="14052">MEDDENTTSRMEKVKLEDAVENGAHSDTAARASTSTPKLRNSEAPSPASVDGTKSQSDSVGTPSSTAKPARSSRKSSQKPTARETPLYTHLPDVTAESCTTFQVIPDCLYGSKHLGSTDSDALDCDCREEW</sequence>
<evidence type="ECO:0000313" key="3">
    <source>
        <dbReference type="Proteomes" id="UP000266272"/>
    </source>
</evidence>
<dbReference type="GO" id="GO:0008168">
    <property type="term" value="F:methyltransferase activity"/>
    <property type="evidence" value="ECO:0007669"/>
    <property type="project" value="UniProtKB-KW"/>
</dbReference>
<gene>
    <name evidence="2" type="ORF">TARUN_10445</name>
</gene>
<organism evidence="2 3">
    <name type="scientific">Trichoderma arundinaceum</name>
    <dbReference type="NCBI Taxonomy" id="490622"/>
    <lineage>
        <taxon>Eukaryota</taxon>
        <taxon>Fungi</taxon>
        <taxon>Dikarya</taxon>
        <taxon>Ascomycota</taxon>
        <taxon>Pezizomycotina</taxon>
        <taxon>Sordariomycetes</taxon>
        <taxon>Hypocreomycetidae</taxon>
        <taxon>Hypocreales</taxon>
        <taxon>Hypocreaceae</taxon>
        <taxon>Trichoderma</taxon>
    </lineage>
</organism>
<feature type="compositionally biased region" description="Polar residues" evidence="1">
    <location>
        <begin position="52"/>
        <end position="67"/>
    </location>
</feature>
<accession>A0A395N7P2</accession>
<name>A0A395N7P2_TRIAR</name>
<dbReference type="GO" id="GO:0032259">
    <property type="term" value="P:methylation"/>
    <property type="evidence" value="ECO:0007669"/>
    <property type="project" value="UniProtKB-KW"/>
</dbReference>